<dbReference type="OrthoDB" id="2474438at2759"/>
<sequence length="189" mass="22118">IMMNERVGCKYSKSVEGSNSSYLKSAKSSNSLYLKSTEDCNSYEQSNFSNKDDNSYGQSNFSTEDSNSYRQSNFGLYWKSGKEDTSNRPNNRELYYDRKIWPAQKSFWPAQQSFWPVQQSFWPAQQSFLASHSFQDLYFPYNKQCSTQVSYQFYNQNITSLSSDTPINGFIEPSYDYQVIQNQLRPQLM</sequence>
<evidence type="ECO:0000313" key="3">
    <source>
        <dbReference type="Proteomes" id="UP000789405"/>
    </source>
</evidence>
<reference evidence="2" key="1">
    <citation type="submission" date="2021-06" db="EMBL/GenBank/DDBJ databases">
        <authorList>
            <person name="Kallberg Y."/>
            <person name="Tangrot J."/>
            <person name="Rosling A."/>
        </authorList>
    </citation>
    <scope>NUCLEOTIDE SEQUENCE</scope>
    <source>
        <strain evidence="2">MA453B</strain>
    </source>
</reference>
<protein>
    <submittedName>
        <fullName evidence="2">10750_t:CDS:1</fullName>
    </submittedName>
</protein>
<feature type="non-terminal residue" evidence="2">
    <location>
        <position position="189"/>
    </location>
</feature>
<evidence type="ECO:0000313" key="2">
    <source>
        <dbReference type="EMBL" id="CAG8770382.1"/>
    </source>
</evidence>
<dbReference type="EMBL" id="CAJVPY010019142">
    <property type="protein sequence ID" value="CAG8770382.1"/>
    <property type="molecule type" value="Genomic_DNA"/>
</dbReference>
<dbReference type="Proteomes" id="UP000789405">
    <property type="component" value="Unassembled WGS sequence"/>
</dbReference>
<evidence type="ECO:0000256" key="1">
    <source>
        <dbReference type="SAM" id="MobiDB-lite"/>
    </source>
</evidence>
<dbReference type="AlphaFoldDB" id="A0A9N9NWH5"/>
<comment type="caution">
    <text evidence="2">The sequence shown here is derived from an EMBL/GenBank/DDBJ whole genome shotgun (WGS) entry which is preliminary data.</text>
</comment>
<keyword evidence="3" id="KW-1185">Reference proteome</keyword>
<organism evidence="2 3">
    <name type="scientific">Dentiscutata erythropus</name>
    <dbReference type="NCBI Taxonomy" id="1348616"/>
    <lineage>
        <taxon>Eukaryota</taxon>
        <taxon>Fungi</taxon>
        <taxon>Fungi incertae sedis</taxon>
        <taxon>Mucoromycota</taxon>
        <taxon>Glomeromycotina</taxon>
        <taxon>Glomeromycetes</taxon>
        <taxon>Diversisporales</taxon>
        <taxon>Gigasporaceae</taxon>
        <taxon>Dentiscutata</taxon>
    </lineage>
</organism>
<name>A0A9N9NWH5_9GLOM</name>
<proteinExistence type="predicted"/>
<feature type="region of interest" description="Disordered" evidence="1">
    <location>
        <begin position="44"/>
        <end position="68"/>
    </location>
</feature>
<gene>
    <name evidence="2" type="ORF">DERYTH_LOCUS18634</name>
</gene>
<accession>A0A9N9NWH5</accession>